<dbReference type="Proteomes" id="UP000034805">
    <property type="component" value="Unassembled WGS sequence"/>
</dbReference>
<comment type="similarity">
    <text evidence="1">Belongs to the TRAFAC class TrmE-Era-EngA-EngB-Septin-like GTPase superfamily. AIG1/Toc34/Toc159-like paraseptin GTPase family. IAN subfamily.</text>
</comment>
<evidence type="ECO:0000256" key="3">
    <source>
        <dbReference type="ARBA" id="ARBA00023134"/>
    </source>
</evidence>
<evidence type="ECO:0000256" key="2">
    <source>
        <dbReference type="ARBA" id="ARBA00022741"/>
    </source>
</evidence>
<evidence type="ECO:0000256" key="1">
    <source>
        <dbReference type="ARBA" id="ARBA00008535"/>
    </source>
</evidence>
<dbReference type="GO" id="GO:0005525">
    <property type="term" value="F:GTP binding"/>
    <property type="evidence" value="ECO:0007669"/>
    <property type="project" value="UniProtKB-KW"/>
</dbReference>
<proteinExistence type="inferred from homology"/>
<dbReference type="AlphaFoldDB" id="A0A0P7W8J6"/>
<name>A0A0P7W8J6_SCLFO</name>
<keyword evidence="3" id="KW-0342">GTP-binding</keyword>
<protein>
    <recommendedName>
        <fullName evidence="4">AIG1-type G domain-containing protein</fullName>
    </recommendedName>
</protein>
<feature type="non-terminal residue" evidence="5">
    <location>
        <position position="86"/>
    </location>
</feature>
<accession>A0A0P7W8J6</accession>
<dbReference type="InterPro" id="IPR045058">
    <property type="entry name" value="GIMA/IAN/Toc"/>
</dbReference>
<feature type="domain" description="AIG1-type G" evidence="4">
    <location>
        <begin position="2"/>
        <end position="49"/>
    </location>
</feature>
<evidence type="ECO:0000313" key="6">
    <source>
        <dbReference type="Proteomes" id="UP000034805"/>
    </source>
</evidence>
<dbReference type="InterPro" id="IPR027417">
    <property type="entry name" value="P-loop_NTPase"/>
</dbReference>
<dbReference type="PANTHER" id="PTHR10903">
    <property type="entry name" value="GTPASE, IMAP FAMILY MEMBER-RELATED"/>
    <property type="match status" value="1"/>
</dbReference>
<dbReference type="Gene3D" id="3.40.50.300">
    <property type="entry name" value="P-loop containing nucleotide triphosphate hydrolases"/>
    <property type="match status" value="1"/>
</dbReference>
<reference evidence="5 6" key="1">
    <citation type="submission" date="2015-08" db="EMBL/GenBank/DDBJ databases">
        <title>The genome of the Asian arowana (Scleropages formosus).</title>
        <authorList>
            <person name="Tan M.H."/>
            <person name="Gan H.M."/>
            <person name="Croft L.J."/>
            <person name="Austin C.M."/>
        </authorList>
    </citation>
    <scope>NUCLEOTIDE SEQUENCE [LARGE SCALE GENOMIC DNA]</scope>
    <source>
        <strain evidence="5">Aro1</strain>
    </source>
</reference>
<dbReference type="EMBL" id="JARO02017221">
    <property type="protein sequence ID" value="KPP57202.1"/>
    <property type="molecule type" value="Genomic_DNA"/>
</dbReference>
<dbReference type="PANTHER" id="PTHR10903:SF188">
    <property type="entry name" value="GTPASE IMAP FAMILY MEMBER 2-LIKE-RELATED"/>
    <property type="match status" value="1"/>
</dbReference>
<comment type="caution">
    <text evidence="5">The sequence shown here is derived from an EMBL/GenBank/DDBJ whole genome shotgun (WGS) entry which is preliminary data.</text>
</comment>
<organism evidence="5 6">
    <name type="scientific">Scleropages formosus</name>
    <name type="common">Asian bonytongue</name>
    <name type="synonym">Osteoglossum formosum</name>
    <dbReference type="NCBI Taxonomy" id="113540"/>
    <lineage>
        <taxon>Eukaryota</taxon>
        <taxon>Metazoa</taxon>
        <taxon>Chordata</taxon>
        <taxon>Craniata</taxon>
        <taxon>Vertebrata</taxon>
        <taxon>Euteleostomi</taxon>
        <taxon>Actinopterygii</taxon>
        <taxon>Neopterygii</taxon>
        <taxon>Teleostei</taxon>
        <taxon>Osteoglossocephala</taxon>
        <taxon>Osteoglossomorpha</taxon>
        <taxon>Osteoglossiformes</taxon>
        <taxon>Osteoglossidae</taxon>
        <taxon>Scleropages</taxon>
    </lineage>
</organism>
<keyword evidence="2" id="KW-0547">Nucleotide-binding</keyword>
<gene>
    <name evidence="5" type="ORF">Z043_125097</name>
</gene>
<evidence type="ECO:0000259" key="4">
    <source>
        <dbReference type="Pfam" id="PF04548"/>
    </source>
</evidence>
<sequence>TQPELRDLVEKCGNRYHVFNNRDTSSDTQVMDLLGKTEEMLENEGTQLCAMKSLLEYRKNLLGSGRTAESFSILPADMKLVLLGRR</sequence>
<dbReference type="Pfam" id="PF04548">
    <property type="entry name" value="AIG1"/>
    <property type="match status" value="1"/>
</dbReference>
<dbReference type="InterPro" id="IPR006703">
    <property type="entry name" value="G_AIG1"/>
</dbReference>
<feature type="non-terminal residue" evidence="5">
    <location>
        <position position="1"/>
    </location>
</feature>
<evidence type="ECO:0000313" key="5">
    <source>
        <dbReference type="EMBL" id="KPP57202.1"/>
    </source>
</evidence>